<feature type="compositionally biased region" description="Basic residues" evidence="3">
    <location>
        <begin position="20"/>
        <end position="33"/>
    </location>
</feature>
<keyword evidence="2" id="KW-0233">DNA recombination</keyword>
<dbReference type="PANTHER" id="PTHR30349:SF91">
    <property type="entry name" value="INTA PROTEIN"/>
    <property type="match status" value="1"/>
</dbReference>
<keyword evidence="6" id="KW-1185">Reference proteome</keyword>
<dbReference type="InterPro" id="IPR010998">
    <property type="entry name" value="Integrase_recombinase_N"/>
</dbReference>
<dbReference type="Gene3D" id="1.10.443.10">
    <property type="entry name" value="Intergrase catalytic core"/>
    <property type="match status" value="1"/>
</dbReference>
<dbReference type="EMBL" id="JAMWMR010000037">
    <property type="protein sequence ID" value="MCN9244499.1"/>
    <property type="molecule type" value="Genomic_DNA"/>
</dbReference>
<feature type="compositionally biased region" description="Polar residues" evidence="3">
    <location>
        <begin position="537"/>
        <end position="551"/>
    </location>
</feature>
<feature type="region of interest" description="Disordered" evidence="3">
    <location>
        <begin position="13"/>
        <end position="53"/>
    </location>
</feature>
<dbReference type="CDD" id="cd01189">
    <property type="entry name" value="INT_ICEBs1_C_like"/>
    <property type="match status" value="1"/>
</dbReference>
<evidence type="ECO:0000313" key="6">
    <source>
        <dbReference type="Proteomes" id="UP001523219"/>
    </source>
</evidence>
<keyword evidence="1" id="KW-0238">DNA-binding</keyword>
<dbReference type="RefSeq" id="WP_252428286.1">
    <property type="nucleotide sequence ID" value="NZ_JAMWMR010000037.1"/>
</dbReference>
<organism evidence="5 6">
    <name type="scientific">Streptomyces macrolidinus</name>
    <dbReference type="NCBI Taxonomy" id="2952607"/>
    <lineage>
        <taxon>Bacteria</taxon>
        <taxon>Bacillati</taxon>
        <taxon>Actinomycetota</taxon>
        <taxon>Actinomycetes</taxon>
        <taxon>Kitasatosporales</taxon>
        <taxon>Streptomycetaceae</taxon>
        <taxon>Streptomyces</taxon>
    </lineage>
</organism>
<protein>
    <submittedName>
        <fullName evidence="5">Site-specific integrase</fullName>
    </submittedName>
</protein>
<comment type="caution">
    <text evidence="5">The sequence shown here is derived from an EMBL/GenBank/DDBJ whole genome shotgun (WGS) entry which is preliminary data.</text>
</comment>
<dbReference type="InterPro" id="IPR011010">
    <property type="entry name" value="DNA_brk_join_enz"/>
</dbReference>
<dbReference type="Pfam" id="PF00589">
    <property type="entry name" value="Phage_integrase"/>
    <property type="match status" value="1"/>
</dbReference>
<accession>A0ABT0ZLM7</accession>
<evidence type="ECO:0000256" key="2">
    <source>
        <dbReference type="ARBA" id="ARBA00023172"/>
    </source>
</evidence>
<proteinExistence type="predicted"/>
<dbReference type="InterPro" id="IPR050090">
    <property type="entry name" value="Tyrosine_recombinase_XerCD"/>
</dbReference>
<name>A0ABT0ZLM7_9ACTN</name>
<evidence type="ECO:0000259" key="4">
    <source>
        <dbReference type="PROSITE" id="PS51898"/>
    </source>
</evidence>
<dbReference type="SUPFAM" id="SSF56349">
    <property type="entry name" value="DNA breaking-rejoining enzymes"/>
    <property type="match status" value="1"/>
</dbReference>
<feature type="region of interest" description="Disordered" evidence="3">
    <location>
        <begin position="497"/>
        <end position="557"/>
    </location>
</feature>
<feature type="domain" description="Tyr recombinase" evidence="4">
    <location>
        <begin position="291"/>
        <end position="488"/>
    </location>
</feature>
<dbReference type="Gene3D" id="1.10.150.130">
    <property type="match status" value="1"/>
</dbReference>
<dbReference type="PROSITE" id="PS51898">
    <property type="entry name" value="TYR_RECOMBINASE"/>
    <property type="match status" value="1"/>
</dbReference>
<evidence type="ECO:0000313" key="5">
    <source>
        <dbReference type="EMBL" id="MCN9244499.1"/>
    </source>
</evidence>
<dbReference type="InterPro" id="IPR002104">
    <property type="entry name" value="Integrase_catalytic"/>
</dbReference>
<reference evidence="5 6" key="1">
    <citation type="submission" date="2022-05" db="EMBL/GenBank/DDBJ databases">
        <title>Streptomyces sp. nov. RY43-2 isolated from soil of a peat swamp forest.</title>
        <authorList>
            <person name="Kanchanasin P."/>
            <person name="Tanasupawat S."/>
            <person name="Phongsopitanun W."/>
        </authorList>
    </citation>
    <scope>NUCLEOTIDE SEQUENCE [LARGE SCALE GENOMIC DNA]</scope>
    <source>
        <strain evidence="5 6">RY43-2</strain>
    </source>
</reference>
<sequence length="557" mass="62113">MKGSTHRRCYCRDPHTGKPLGKKCPKLSSRKHGSYSIRQELPPREDGTRRSFSRAGYDSLKAAQTDLDHVRAVLGLADSDDTEGLAQIAELLEKVAEEKAPLPDVEATRRRLSHGLDLTSRLTIGEWLDMWLAGKKGRQSAISRDESNIRVHLKPRIGHLRLDRLRVTHLSEMFEAIAEANVEIAEGNAARRKAFEDLAQIPWKGREHRARRKVMKATIEEMEPYRRIVGPATRQRVRSTLRAALNAAIAQQLITFNPAAHVELEAGKRPKALVWTEERILHWKRTGEKPSPVMVWTPEHTGLFLDHVAEDRLYAMFHLIAFRGLRRGEACGQKWTDTHLDAGLITVAKQLVVDGWEVYEDDPKTDAGARTIALDSDTVQALKRHRAQQDKDRKEWESAWVETGRVFTKENGEMLHPANVTRRFVELYEEIGLPPVRLHDLRHGAATLAHAAGADLKDIQEMLGHSSITITADTYTSLLPEADLAIAEAAARLVPRARSTSEEAAPEAEPEADDAKKPGSESVLVDADSSGDVREVNSPSAHAPLTQTAPDETSEAD</sequence>
<evidence type="ECO:0000256" key="1">
    <source>
        <dbReference type="ARBA" id="ARBA00023125"/>
    </source>
</evidence>
<dbReference type="PANTHER" id="PTHR30349">
    <property type="entry name" value="PHAGE INTEGRASE-RELATED"/>
    <property type="match status" value="1"/>
</dbReference>
<dbReference type="Proteomes" id="UP001523219">
    <property type="component" value="Unassembled WGS sequence"/>
</dbReference>
<evidence type="ECO:0000256" key="3">
    <source>
        <dbReference type="SAM" id="MobiDB-lite"/>
    </source>
</evidence>
<gene>
    <name evidence="5" type="ORF">NGF19_27580</name>
</gene>
<dbReference type="InterPro" id="IPR013762">
    <property type="entry name" value="Integrase-like_cat_sf"/>
</dbReference>